<keyword evidence="6" id="KW-1185">Reference proteome</keyword>
<evidence type="ECO:0000256" key="2">
    <source>
        <dbReference type="ARBA" id="ARBA00022803"/>
    </source>
</evidence>
<feature type="chain" id="PRO_5019192482" evidence="4">
    <location>
        <begin position="24"/>
        <end position="313"/>
    </location>
</feature>
<dbReference type="Proteomes" id="UP000269669">
    <property type="component" value="Unassembled WGS sequence"/>
</dbReference>
<feature type="repeat" description="TPR" evidence="3">
    <location>
        <begin position="228"/>
        <end position="261"/>
    </location>
</feature>
<dbReference type="InterPro" id="IPR050498">
    <property type="entry name" value="Ycf3"/>
</dbReference>
<evidence type="ECO:0000313" key="5">
    <source>
        <dbReference type="EMBL" id="RSL19133.1"/>
    </source>
</evidence>
<dbReference type="OrthoDB" id="115518at2"/>
<feature type="signal peptide" evidence="4">
    <location>
        <begin position="1"/>
        <end position="23"/>
    </location>
</feature>
<accession>A0A428MQY6</accession>
<organism evidence="5 6">
    <name type="scientific">Edaphobacter aggregans</name>
    <dbReference type="NCBI Taxonomy" id="570835"/>
    <lineage>
        <taxon>Bacteria</taxon>
        <taxon>Pseudomonadati</taxon>
        <taxon>Acidobacteriota</taxon>
        <taxon>Terriglobia</taxon>
        <taxon>Terriglobales</taxon>
        <taxon>Acidobacteriaceae</taxon>
        <taxon>Edaphobacter</taxon>
    </lineage>
</organism>
<evidence type="ECO:0000313" key="6">
    <source>
        <dbReference type="Proteomes" id="UP000269669"/>
    </source>
</evidence>
<dbReference type="PROSITE" id="PS50005">
    <property type="entry name" value="TPR"/>
    <property type="match status" value="3"/>
</dbReference>
<dbReference type="Pfam" id="PF13432">
    <property type="entry name" value="TPR_16"/>
    <property type="match status" value="1"/>
</dbReference>
<dbReference type="InterPro" id="IPR019734">
    <property type="entry name" value="TPR_rpt"/>
</dbReference>
<sequence length="313" mass="35613">MQPRKTIWSGAVVFLSLWCVCMAQQEPAGPAPQSDKLDAFEEVLRQHPKDEMARHGEVTEAIEEALTARRKANNDLALAFLLRANYWVHDDAELLTDIGIQEESMTLNLDADAALTRARELRPRDPRILYAIARNKIELNQVQASEQAWKDYLAMRQNDASAHYGYGLLLEMMQRNEEARNEFKKSIALSPNQAESYYRLGEIARNTGQGVQAEQFYKQALEHDSAHAGAWAGLGMIAYNARRYDEAEQDLEKAIEHSQNLQIAHYYYGLALAKLGRKEESTMEFETAARLADAENARRQKTKRLAAQPYQPQ</sequence>
<dbReference type="GO" id="GO:0009279">
    <property type="term" value="C:cell outer membrane"/>
    <property type="evidence" value="ECO:0007669"/>
    <property type="project" value="TreeGrafter"/>
</dbReference>
<feature type="repeat" description="TPR" evidence="3">
    <location>
        <begin position="160"/>
        <end position="193"/>
    </location>
</feature>
<comment type="caution">
    <text evidence="5">The sequence shown here is derived from an EMBL/GenBank/DDBJ whole genome shotgun (WGS) entry which is preliminary data.</text>
</comment>
<evidence type="ECO:0000256" key="1">
    <source>
        <dbReference type="ARBA" id="ARBA00022737"/>
    </source>
</evidence>
<dbReference type="Pfam" id="PF14559">
    <property type="entry name" value="TPR_19"/>
    <property type="match status" value="1"/>
</dbReference>
<dbReference type="Gene3D" id="1.25.40.10">
    <property type="entry name" value="Tetratricopeptide repeat domain"/>
    <property type="match status" value="3"/>
</dbReference>
<evidence type="ECO:0000256" key="3">
    <source>
        <dbReference type="PROSITE-ProRule" id="PRU00339"/>
    </source>
</evidence>
<dbReference type="AlphaFoldDB" id="A0A428MQY6"/>
<dbReference type="EMBL" id="RSDW01000001">
    <property type="protein sequence ID" value="RSL19133.1"/>
    <property type="molecule type" value="Genomic_DNA"/>
</dbReference>
<name>A0A428MQY6_9BACT</name>
<dbReference type="GO" id="GO:0046813">
    <property type="term" value="P:receptor-mediated virion attachment to host cell"/>
    <property type="evidence" value="ECO:0007669"/>
    <property type="project" value="TreeGrafter"/>
</dbReference>
<keyword evidence="2 3" id="KW-0802">TPR repeat</keyword>
<protein>
    <submittedName>
        <fullName evidence="5">Tfp pilus assembly protein PilF</fullName>
    </submittedName>
</protein>
<gene>
    <name evidence="5" type="ORF">EDE15_4769</name>
</gene>
<dbReference type="InterPro" id="IPR011990">
    <property type="entry name" value="TPR-like_helical_dom_sf"/>
</dbReference>
<reference evidence="5 6" key="1">
    <citation type="submission" date="2018-12" db="EMBL/GenBank/DDBJ databases">
        <title>Sequencing of bacterial isolates from soil warming experiment in Harvard Forest, Massachusetts, USA.</title>
        <authorList>
            <person name="Deangelis K."/>
        </authorList>
    </citation>
    <scope>NUCLEOTIDE SEQUENCE [LARGE SCALE GENOMIC DNA]</scope>
    <source>
        <strain evidence="5 6">EB153</strain>
    </source>
</reference>
<proteinExistence type="predicted"/>
<dbReference type="PANTHER" id="PTHR44858:SF1">
    <property type="entry name" value="UDP-N-ACETYLGLUCOSAMINE--PEPTIDE N-ACETYLGLUCOSAMINYLTRANSFERASE SPINDLY-RELATED"/>
    <property type="match status" value="1"/>
</dbReference>
<dbReference type="PANTHER" id="PTHR44858">
    <property type="entry name" value="TETRATRICOPEPTIDE REPEAT PROTEIN 6"/>
    <property type="match status" value="1"/>
</dbReference>
<evidence type="ECO:0000256" key="4">
    <source>
        <dbReference type="SAM" id="SignalP"/>
    </source>
</evidence>
<dbReference type="SMART" id="SM00028">
    <property type="entry name" value="TPR"/>
    <property type="match status" value="3"/>
</dbReference>
<feature type="repeat" description="TPR" evidence="3">
    <location>
        <begin position="194"/>
        <end position="227"/>
    </location>
</feature>
<dbReference type="SUPFAM" id="SSF48452">
    <property type="entry name" value="TPR-like"/>
    <property type="match status" value="2"/>
</dbReference>
<dbReference type="RefSeq" id="WP_125487405.1">
    <property type="nucleotide sequence ID" value="NZ_RSDW01000001.1"/>
</dbReference>
<keyword evidence="1" id="KW-0677">Repeat</keyword>
<keyword evidence="4" id="KW-0732">Signal</keyword>